<dbReference type="InterPro" id="IPR022892">
    <property type="entry name" value="RNaseHI"/>
</dbReference>
<gene>
    <name evidence="6" type="ORF">BGC07_03505</name>
</gene>
<dbReference type="Pfam" id="PF01367">
    <property type="entry name" value="5_3_exonuc"/>
    <property type="match status" value="1"/>
</dbReference>
<dbReference type="CDD" id="cd09278">
    <property type="entry name" value="RNase_HI_prokaryote_like"/>
    <property type="match status" value="1"/>
</dbReference>
<evidence type="ECO:0000256" key="1">
    <source>
        <dbReference type="ARBA" id="ARBA00011245"/>
    </source>
</evidence>
<dbReference type="SUPFAM" id="SSF47807">
    <property type="entry name" value="5' to 3' exonuclease, C-terminal subdomain"/>
    <property type="match status" value="1"/>
</dbReference>
<feature type="domain" description="RNase H type-1" evidence="5">
    <location>
        <begin position="1"/>
        <end position="140"/>
    </location>
</feature>
<dbReference type="InterPro" id="IPR002156">
    <property type="entry name" value="RNaseH_domain"/>
</dbReference>
<dbReference type="InterPro" id="IPR008918">
    <property type="entry name" value="HhH2"/>
</dbReference>
<keyword evidence="2" id="KW-0540">Nuclease</keyword>
<dbReference type="SUPFAM" id="SSF88723">
    <property type="entry name" value="PIN domain-like"/>
    <property type="match status" value="1"/>
</dbReference>
<keyword evidence="3" id="KW-0378">Hydrolase</keyword>
<accession>A0ABX2ZZY7</accession>
<evidence type="ECO:0000256" key="4">
    <source>
        <dbReference type="ARBA" id="ARBA00023125"/>
    </source>
</evidence>
<dbReference type="Pfam" id="PF02739">
    <property type="entry name" value="5_3_exonuc_N"/>
    <property type="match status" value="1"/>
</dbReference>
<evidence type="ECO:0000259" key="5">
    <source>
        <dbReference type="PROSITE" id="PS50879"/>
    </source>
</evidence>
<keyword evidence="7" id="KW-1185">Reference proteome</keyword>
<evidence type="ECO:0000313" key="7">
    <source>
        <dbReference type="Proteomes" id="UP000094329"/>
    </source>
</evidence>
<dbReference type="Proteomes" id="UP000094329">
    <property type="component" value="Unassembled WGS sequence"/>
</dbReference>
<dbReference type="SMART" id="SM00475">
    <property type="entry name" value="53EXOc"/>
    <property type="match status" value="1"/>
</dbReference>
<dbReference type="InterPro" id="IPR012337">
    <property type="entry name" value="RNaseH-like_sf"/>
</dbReference>
<dbReference type="PANTHER" id="PTHR42646">
    <property type="entry name" value="FLAP ENDONUCLEASE XNI"/>
    <property type="match status" value="1"/>
</dbReference>
<dbReference type="InterPro" id="IPR036279">
    <property type="entry name" value="5-3_exonuclease_C_sf"/>
</dbReference>
<comment type="caution">
    <text evidence="6">The sequence shown here is derived from an EMBL/GenBank/DDBJ whole genome shotgun (WGS) entry which is preliminary data.</text>
</comment>
<evidence type="ECO:0000313" key="6">
    <source>
        <dbReference type="EMBL" id="ODN42181.1"/>
    </source>
</evidence>
<dbReference type="PROSITE" id="PS50879">
    <property type="entry name" value="RNASE_H_1"/>
    <property type="match status" value="1"/>
</dbReference>
<evidence type="ECO:0000256" key="2">
    <source>
        <dbReference type="ARBA" id="ARBA00022722"/>
    </source>
</evidence>
<dbReference type="CDD" id="cd09859">
    <property type="entry name" value="PIN_53EXO"/>
    <property type="match status" value="1"/>
</dbReference>
<dbReference type="InterPro" id="IPR029060">
    <property type="entry name" value="PIN-like_dom_sf"/>
</dbReference>
<dbReference type="Pfam" id="PF00075">
    <property type="entry name" value="RNase_H"/>
    <property type="match status" value="1"/>
</dbReference>
<dbReference type="SUPFAM" id="SSF53098">
    <property type="entry name" value="Ribonuclease H-like"/>
    <property type="match status" value="1"/>
</dbReference>
<organism evidence="6 7">
    <name type="scientific">Piscirickettsia litoralis</name>
    <dbReference type="NCBI Taxonomy" id="1891921"/>
    <lineage>
        <taxon>Bacteria</taxon>
        <taxon>Pseudomonadati</taxon>
        <taxon>Pseudomonadota</taxon>
        <taxon>Gammaproteobacteria</taxon>
        <taxon>Thiotrichales</taxon>
        <taxon>Piscirickettsiaceae</taxon>
        <taxon>Piscirickettsia</taxon>
    </lineage>
</organism>
<dbReference type="InterPro" id="IPR036397">
    <property type="entry name" value="RNaseH_sf"/>
</dbReference>
<dbReference type="InterPro" id="IPR038969">
    <property type="entry name" value="FEN"/>
</dbReference>
<dbReference type="SMART" id="SM00279">
    <property type="entry name" value="HhH2"/>
    <property type="match status" value="1"/>
</dbReference>
<dbReference type="InterPro" id="IPR020045">
    <property type="entry name" value="DNA_polI_H3TH"/>
</dbReference>
<reference evidence="6 7" key="1">
    <citation type="submission" date="2016-08" db="EMBL/GenBank/DDBJ databases">
        <title>Draft genome sequence of Candidatus Piscirickettsia litoralis, from seawater.</title>
        <authorList>
            <person name="Wan X."/>
            <person name="Lee A.J."/>
            <person name="Hou S."/>
            <person name="Donachie S.P."/>
        </authorList>
    </citation>
    <scope>NUCLEOTIDE SEQUENCE [LARGE SCALE GENOMIC DNA]</scope>
    <source>
        <strain evidence="6 7">Y2</strain>
    </source>
</reference>
<dbReference type="InterPro" id="IPR020046">
    <property type="entry name" value="5-3_exonucl_a-hlix_arch_N"/>
</dbReference>
<dbReference type="InterPro" id="IPR002421">
    <property type="entry name" value="5-3_exonuclease"/>
</dbReference>
<dbReference type="CDD" id="cd09898">
    <property type="entry name" value="H3TH_53EXO"/>
    <property type="match status" value="1"/>
</dbReference>
<dbReference type="Gene3D" id="3.40.50.1010">
    <property type="entry name" value="5'-nuclease"/>
    <property type="match status" value="1"/>
</dbReference>
<dbReference type="Gene3D" id="1.10.150.20">
    <property type="entry name" value="5' to 3' exonuclease, C-terminal subdomain"/>
    <property type="match status" value="1"/>
</dbReference>
<name>A0ABX2ZZY7_9GAMM</name>
<dbReference type="RefSeq" id="WP_069311979.1">
    <property type="nucleotide sequence ID" value="NZ_MDTU01000001.1"/>
</dbReference>
<proteinExistence type="predicted"/>
<dbReference type="PANTHER" id="PTHR42646:SF2">
    <property type="entry name" value="5'-3' EXONUCLEASE FAMILY PROTEIN"/>
    <property type="match status" value="1"/>
</dbReference>
<dbReference type="Gene3D" id="3.30.420.10">
    <property type="entry name" value="Ribonuclease H-like superfamily/Ribonuclease H"/>
    <property type="match status" value="1"/>
</dbReference>
<comment type="subunit">
    <text evidence="1">Monomer.</text>
</comment>
<evidence type="ECO:0000256" key="3">
    <source>
        <dbReference type="ARBA" id="ARBA00022801"/>
    </source>
</evidence>
<dbReference type="EMBL" id="MDTU01000001">
    <property type="protein sequence ID" value="ODN42181.1"/>
    <property type="molecule type" value="Genomic_DNA"/>
</dbReference>
<dbReference type="NCBIfam" id="NF001236">
    <property type="entry name" value="PRK00203.1"/>
    <property type="match status" value="1"/>
</dbReference>
<keyword evidence="4" id="KW-0238">DNA-binding</keyword>
<protein>
    <submittedName>
        <fullName evidence="6">Ribonuclease HI</fullName>
    </submittedName>
</protein>
<sequence length="440" mass="49666">MQYDIYTDGSCQPHSGLGGWSALLLNQDSEIELSGFVANSTNNRMEITAAIKALEYAPPASAIRLYTDSMYLVQGAQTWLKKWRTQNWCNTFGEPIANQDLWQQLDQLLTQQNTEWHWVKGHDGNLYNERCDRMAAAAITTQHEHKTHQITRKQDQSPLLLVDGSSFIYRAFHGMPARHNHAGEPTAAIYGTVSLLRKLLKTYKPKQILIVLDPAGKTLRHKIYPNYKSSRPPMPEALKVQIPLIRQCIDALGIPCLTVPGIEADDIIGTLATQADKEQRATLIASSDKDMAQLITPYVSLLDTMKGTLMTPDGVRERFGLGPEQIPDYLALIGDKVDDVPGIDKVGPKTAQRWLNEHKDLATLIQHAGNIKGKVGENLRNNLDQLTLSHQLVTIHCDLELPYSLNDLKRKKADIHKLIELFERFEFHTWLERLQTHQST</sequence>